<dbReference type="STRING" id="401625.A0A0P1B875"/>
<evidence type="ECO:0000256" key="1">
    <source>
        <dbReference type="SAM" id="MobiDB-lite"/>
    </source>
</evidence>
<feature type="region of interest" description="Disordered" evidence="1">
    <location>
        <begin position="401"/>
        <end position="437"/>
    </location>
</feature>
<dbReference type="PANTHER" id="PTHR12072">
    <property type="entry name" value="CWF19, CELL CYCLE CONTROL PROTEIN"/>
    <property type="match status" value="1"/>
</dbReference>
<dbReference type="OrthoDB" id="444325at2759"/>
<evidence type="ECO:0000313" key="4">
    <source>
        <dbReference type="EMBL" id="CEH11700.1"/>
    </source>
</evidence>
<dbReference type="GO" id="GO:0061632">
    <property type="term" value="F:RNA lariat debranching enzyme activator activity"/>
    <property type="evidence" value="ECO:0007669"/>
    <property type="project" value="TreeGrafter"/>
</dbReference>
<dbReference type="Pfam" id="PF04677">
    <property type="entry name" value="CwfJ_C_1"/>
    <property type="match status" value="1"/>
</dbReference>
<dbReference type="InterPro" id="IPR006768">
    <property type="entry name" value="Cwf19-like_C_dom-1"/>
</dbReference>
<name>A0A0P1B875_9BASI</name>
<feature type="region of interest" description="Disordered" evidence="1">
    <location>
        <begin position="359"/>
        <end position="378"/>
    </location>
</feature>
<feature type="domain" description="Cwf19-like protein C-terminal" evidence="2">
    <location>
        <begin position="618"/>
        <end position="685"/>
    </location>
</feature>
<dbReference type="EMBL" id="CCYA01000065">
    <property type="protein sequence ID" value="CEH11700.1"/>
    <property type="molecule type" value="Genomic_DNA"/>
</dbReference>
<feature type="domain" description="Cwf19-like C-terminal" evidence="3">
    <location>
        <begin position="446"/>
        <end position="574"/>
    </location>
</feature>
<dbReference type="Proteomes" id="UP000054845">
    <property type="component" value="Unassembled WGS sequence"/>
</dbReference>
<organism evidence="4 5">
    <name type="scientific">Ceraceosorus bombacis</name>
    <dbReference type="NCBI Taxonomy" id="401625"/>
    <lineage>
        <taxon>Eukaryota</taxon>
        <taxon>Fungi</taxon>
        <taxon>Dikarya</taxon>
        <taxon>Basidiomycota</taxon>
        <taxon>Ustilaginomycotina</taxon>
        <taxon>Exobasidiomycetes</taxon>
        <taxon>Ceraceosorales</taxon>
        <taxon>Ceraceosoraceae</taxon>
        <taxon>Ceraceosorus</taxon>
    </lineage>
</organism>
<evidence type="ECO:0000259" key="3">
    <source>
        <dbReference type="Pfam" id="PF04677"/>
    </source>
</evidence>
<proteinExistence type="predicted"/>
<feature type="compositionally biased region" description="Polar residues" evidence="1">
    <location>
        <begin position="361"/>
        <end position="377"/>
    </location>
</feature>
<dbReference type="Pfam" id="PF04676">
    <property type="entry name" value="CwfJ_C_2"/>
    <property type="match status" value="1"/>
</dbReference>
<keyword evidence="5" id="KW-1185">Reference proteome</keyword>
<protein>
    <submittedName>
        <fullName evidence="4">Uncharacterized conserved protein</fullName>
    </submittedName>
</protein>
<evidence type="ECO:0000313" key="5">
    <source>
        <dbReference type="Proteomes" id="UP000054845"/>
    </source>
</evidence>
<accession>A0A0P1B875</accession>
<dbReference type="PANTHER" id="PTHR12072:SF4">
    <property type="entry name" value="CWF19-LIKE PROTEIN 1"/>
    <property type="match status" value="1"/>
</dbReference>
<evidence type="ECO:0000259" key="2">
    <source>
        <dbReference type="Pfam" id="PF04676"/>
    </source>
</evidence>
<dbReference type="GO" id="GO:0000398">
    <property type="term" value="P:mRNA splicing, via spliceosome"/>
    <property type="evidence" value="ECO:0007669"/>
    <property type="project" value="TreeGrafter"/>
</dbReference>
<feature type="region of interest" description="Disordered" evidence="1">
    <location>
        <begin position="168"/>
        <end position="194"/>
    </location>
</feature>
<sequence>MTSTAAAAVVEKAGIAMRILVFDLFAPSDARDRSEQQERDLVEGTITFPIKTYFMHSSTVSESIIERLHSSVENIESASSGRVTRIAENLYCIGRQGVARIGRSGPVDGSASEGLQVAWIGGSWNGALKGVPAEDALKAPFMTRNSIESLLSHPSFEDRDALIARAQAMSSSSSSTSNGAPATLKEAREAAQRATTSSEALTEAKAAIAAIPPIDILLTNAWPSGISLFVAEEKLPHPTARTWGSPAIATLLLRGKPRYCFSLAPGPEGGVLDSNGGAIDGIIGLDMSTRRTGVYFERPPYKNSPYAHVAASSTRFLSIARFGNADKKKWFGAFNLVPAIEMDRLQKAAAGKVPDGCTANPFGSSTPGGASGRSSQAVAFAKRERGDGEIDALDSGANYRWAGQPARGRGKRIRRDPHDGGVNGLPQKPDVPLPPGLSRRGPIIPVGPADCWFCLSNPQAAKHLIVSIGTECYISLPKGQLPSSSDADSNVPGGGHVLIVPIAHTPSIFAPEPSQSKALHAEMNAWRKAISLAFASFGSVAVSWEIGRSPGTNSTRIGHLQAQSVPVAKELAGESLEQFFRDSAKECGYVFEERPEEISRRLDTSQQDGDERQKLGDYLRVDLGEKTWMLDMLPEMRGHFSLQFVRETLARYLKKPDRADWRKCARSDAIETAETNAFRDAFEPFAKEVVGEEEDA</sequence>
<dbReference type="InterPro" id="IPR006767">
    <property type="entry name" value="Cwf19-like_C_dom-2"/>
</dbReference>
<dbReference type="InterPro" id="IPR040194">
    <property type="entry name" value="Cwf19-like"/>
</dbReference>
<dbReference type="GO" id="GO:0071014">
    <property type="term" value="C:post-mRNA release spliceosomal complex"/>
    <property type="evidence" value="ECO:0007669"/>
    <property type="project" value="TreeGrafter"/>
</dbReference>
<dbReference type="AlphaFoldDB" id="A0A0P1B875"/>
<reference evidence="4 5" key="1">
    <citation type="submission" date="2014-09" db="EMBL/GenBank/DDBJ databases">
        <authorList>
            <person name="Magalhaes I.L.F."/>
            <person name="Oliveira U."/>
            <person name="Santos F.R."/>
            <person name="Vidigal T.H.D.A."/>
            <person name="Brescovit A.D."/>
            <person name="Santos A.J."/>
        </authorList>
    </citation>
    <scope>NUCLEOTIDE SEQUENCE [LARGE SCALE GENOMIC DNA]</scope>
</reference>